<evidence type="ECO:0000256" key="3">
    <source>
        <dbReference type="ARBA" id="ARBA00022989"/>
    </source>
</evidence>
<sequence>MYASGVPLGLLTDAKGPRTTTLLGAVTLLIGYYPIYQAYENGKGSLGVAFLCFFAFLTGFGGCSAFSAAIKTAASNFPDHRGTATAFPLAAFGLSAFFWSTVSTLIFKDDTGRFLLLLALGTSILSLVSIPLLKILPPSDSYFPISQPPRPVESTRLHRTRSNAGDPDEAGTHSTTAFESQPPVHARSLSSVSNPRPQTLNPDHDENSSLVSSKYAHRPSHGSIDNEDDDALSDVDHDSHNPDIRGLAMLPKVEFWQLFLTMALLSGIGLMTINNIGNSAKALWNYYDDSASHKFVQQRQVMHVSVLSFGNCIGRLSSGIGSDLLVKKLNMSRFWCLFVSAVVFTLTQLAGSAISNPNTLIAVSTFTGVAYGFLFGVFPSLVAHTFGIGGLSQNWGVMTLAPVLSGNIFNLLYGRIFDKHSVVGPNGDRDCPDGLGCYQAAYYMTFFSGIAGIAVCLWSILREKRQHGSHRKKAVHDRLA</sequence>
<evidence type="ECO:0000256" key="1">
    <source>
        <dbReference type="ARBA" id="ARBA00004141"/>
    </source>
</evidence>
<evidence type="ECO:0000256" key="6">
    <source>
        <dbReference type="SAM" id="Phobius"/>
    </source>
</evidence>
<feature type="region of interest" description="Disordered" evidence="5">
    <location>
        <begin position="144"/>
        <end position="237"/>
    </location>
</feature>
<dbReference type="Proteomes" id="UP000266188">
    <property type="component" value="Unassembled WGS sequence"/>
</dbReference>
<dbReference type="GO" id="GO:0022857">
    <property type="term" value="F:transmembrane transporter activity"/>
    <property type="evidence" value="ECO:0007669"/>
    <property type="project" value="InterPro"/>
</dbReference>
<evidence type="ECO:0000256" key="2">
    <source>
        <dbReference type="ARBA" id="ARBA00022692"/>
    </source>
</evidence>
<keyword evidence="2 6" id="KW-0812">Transmembrane</keyword>
<organism evidence="7 8">
    <name type="scientific">Aspergillus sclerotialis</name>
    <dbReference type="NCBI Taxonomy" id="2070753"/>
    <lineage>
        <taxon>Eukaryota</taxon>
        <taxon>Fungi</taxon>
        <taxon>Dikarya</taxon>
        <taxon>Ascomycota</taxon>
        <taxon>Pezizomycotina</taxon>
        <taxon>Eurotiomycetes</taxon>
        <taxon>Eurotiomycetidae</taxon>
        <taxon>Eurotiales</taxon>
        <taxon>Aspergillaceae</taxon>
        <taxon>Aspergillus</taxon>
        <taxon>Aspergillus subgen. Polypaecilum</taxon>
    </lineage>
</organism>
<keyword evidence="8" id="KW-1185">Reference proteome</keyword>
<comment type="subcellular location">
    <subcellularLocation>
        <location evidence="1">Membrane</location>
        <topology evidence="1">Multi-pass membrane protein</topology>
    </subcellularLocation>
</comment>
<dbReference type="Pfam" id="PF07690">
    <property type="entry name" value="MFS_1"/>
    <property type="match status" value="1"/>
</dbReference>
<feature type="transmembrane region" description="Helical" evidence="6">
    <location>
        <begin position="440"/>
        <end position="461"/>
    </location>
</feature>
<evidence type="ECO:0000256" key="4">
    <source>
        <dbReference type="ARBA" id="ARBA00023136"/>
    </source>
</evidence>
<comment type="caution">
    <text evidence="7">The sequence shown here is derived from an EMBL/GenBank/DDBJ whole genome shotgun (WGS) entry which is preliminary data.</text>
</comment>
<dbReference type="PANTHER" id="PTHR21576">
    <property type="entry name" value="UNCHARACTERIZED NODULIN-LIKE PROTEIN"/>
    <property type="match status" value="1"/>
</dbReference>
<evidence type="ECO:0000256" key="5">
    <source>
        <dbReference type="SAM" id="MobiDB-lite"/>
    </source>
</evidence>
<feature type="transmembrane region" description="Helical" evidence="6">
    <location>
        <begin position="395"/>
        <end position="413"/>
    </location>
</feature>
<proteinExistence type="predicted"/>
<dbReference type="InterPro" id="IPR011701">
    <property type="entry name" value="MFS"/>
</dbReference>
<dbReference type="Gene3D" id="1.20.1250.20">
    <property type="entry name" value="MFS general substrate transporter like domains"/>
    <property type="match status" value="2"/>
</dbReference>
<dbReference type="STRING" id="2070753.A0A3A2ZII3"/>
<dbReference type="SUPFAM" id="SSF103473">
    <property type="entry name" value="MFS general substrate transporter"/>
    <property type="match status" value="1"/>
</dbReference>
<evidence type="ECO:0000313" key="7">
    <source>
        <dbReference type="EMBL" id="RJE19144.1"/>
    </source>
</evidence>
<keyword evidence="3 6" id="KW-1133">Transmembrane helix</keyword>
<reference evidence="8" key="1">
    <citation type="submission" date="2017-02" db="EMBL/GenBank/DDBJ databases">
        <authorList>
            <person name="Tafer H."/>
            <person name="Lopandic K."/>
        </authorList>
    </citation>
    <scope>NUCLEOTIDE SEQUENCE [LARGE SCALE GENOMIC DNA]</scope>
    <source>
        <strain evidence="8">CBS 366.77</strain>
    </source>
</reference>
<dbReference type="AlphaFoldDB" id="A0A3A2ZII3"/>
<accession>A0A3A2ZII3</accession>
<evidence type="ECO:0000313" key="8">
    <source>
        <dbReference type="Proteomes" id="UP000266188"/>
    </source>
</evidence>
<gene>
    <name evidence="7" type="ORF">PHISCL_08520</name>
</gene>
<feature type="transmembrane region" description="Helical" evidence="6">
    <location>
        <begin position="255"/>
        <end position="273"/>
    </location>
</feature>
<keyword evidence="4 6" id="KW-0472">Membrane</keyword>
<dbReference type="OrthoDB" id="410267at2759"/>
<dbReference type="InterPro" id="IPR036259">
    <property type="entry name" value="MFS_trans_sf"/>
</dbReference>
<feature type="transmembrane region" description="Helical" evidence="6">
    <location>
        <begin position="89"/>
        <end position="107"/>
    </location>
</feature>
<dbReference type="GO" id="GO:0000329">
    <property type="term" value="C:fungal-type vacuole membrane"/>
    <property type="evidence" value="ECO:0007669"/>
    <property type="project" value="TreeGrafter"/>
</dbReference>
<protein>
    <submittedName>
        <fullName evidence="7">Mfs transporter</fullName>
    </submittedName>
</protein>
<feature type="transmembrane region" description="Helical" evidence="6">
    <location>
        <begin position="20"/>
        <end position="36"/>
    </location>
</feature>
<feature type="transmembrane region" description="Helical" evidence="6">
    <location>
        <begin position="334"/>
        <end position="354"/>
    </location>
</feature>
<feature type="compositionally biased region" description="Polar residues" evidence="5">
    <location>
        <begin position="188"/>
        <end position="201"/>
    </location>
</feature>
<dbReference type="EMBL" id="MVGC01000443">
    <property type="protein sequence ID" value="RJE19144.1"/>
    <property type="molecule type" value="Genomic_DNA"/>
</dbReference>
<feature type="transmembrane region" description="Helical" evidence="6">
    <location>
        <begin position="360"/>
        <end position="383"/>
    </location>
</feature>
<feature type="transmembrane region" description="Helical" evidence="6">
    <location>
        <begin position="114"/>
        <end position="133"/>
    </location>
</feature>
<name>A0A3A2ZII3_9EURO</name>
<feature type="transmembrane region" description="Helical" evidence="6">
    <location>
        <begin position="48"/>
        <end position="69"/>
    </location>
</feature>
<dbReference type="PANTHER" id="PTHR21576:SF158">
    <property type="entry name" value="RIBOSOMAL RNA-PROCESSING PROTEIN 12-LIKE CONSERVED DOMAIN-CONTAINING PROTEIN"/>
    <property type="match status" value="1"/>
</dbReference>